<reference evidence="9" key="1">
    <citation type="submission" date="2022-10" db="EMBL/GenBank/DDBJ databases">
        <authorList>
            <person name="Chen Y."/>
            <person name="Dougan E. K."/>
            <person name="Chan C."/>
            <person name="Rhodes N."/>
            <person name="Thang M."/>
        </authorList>
    </citation>
    <scope>NUCLEOTIDE SEQUENCE</scope>
</reference>
<dbReference type="GO" id="GO:0000398">
    <property type="term" value="P:mRNA splicing, via spliceosome"/>
    <property type="evidence" value="ECO:0007669"/>
    <property type="project" value="UniProtKB-UniRule"/>
</dbReference>
<reference evidence="10" key="2">
    <citation type="submission" date="2024-04" db="EMBL/GenBank/DDBJ databases">
        <authorList>
            <person name="Chen Y."/>
            <person name="Shah S."/>
            <person name="Dougan E. K."/>
            <person name="Thang M."/>
            <person name="Chan C."/>
        </authorList>
    </citation>
    <scope>NUCLEOTIDE SEQUENCE [LARGE SCALE GENOMIC DNA]</scope>
</reference>
<evidence type="ECO:0000313" key="11">
    <source>
        <dbReference type="Proteomes" id="UP001152797"/>
    </source>
</evidence>
<evidence type="ECO:0000256" key="5">
    <source>
        <dbReference type="ARBA" id="ARBA00023187"/>
    </source>
</evidence>
<evidence type="ECO:0000256" key="3">
    <source>
        <dbReference type="ARBA" id="ARBA00022664"/>
    </source>
</evidence>
<keyword evidence="6 7" id="KW-0539">Nucleus</keyword>
<keyword evidence="4 7" id="KW-0747">Spliceosome</keyword>
<accession>A0A9P1CKF1</accession>
<dbReference type="InterPro" id="IPR014748">
    <property type="entry name" value="Enoyl-CoA_hydra_C"/>
</dbReference>
<evidence type="ECO:0000313" key="9">
    <source>
        <dbReference type="EMBL" id="CAI3993309.1"/>
    </source>
</evidence>
<proteinExistence type="inferred from homology"/>
<dbReference type="Proteomes" id="UP001152797">
    <property type="component" value="Unassembled WGS sequence"/>
</dbReference>
<comment type="similarity">
    <text evidence="2 7">Belongs to the PRP38 family.</text>
</comment>
<keyword evidence="5 7" id="KW-0508">mRNA splicing</keyword>
<feature type="compositionally biased region" description="Basic and acidic residues" evidence="8">
    <location>
        <begin position="315"/>
        <end position="340"/>
    </location>
</feature>
<dbReference type="InterPro" id="IPR005037">
    <property type="entry name" value="PRP38"/>
</dbReference>
<dbReference type="AlphaFoldDB" id="A0A9P1CKF1"/>
<dbReference type="OrthoDB" id="190958at2759"/>
<organism evidence="9">
    <name type="scientific">Cladocopium goreaui</name>
    <dbReference type="NCBI Taxonomy" id="2562237"/>
    <lineage>
        <taxon>Eukaryota</taxon>
        <taxon>Sar</taxon>
        <taxon>Alveolata</taxon>
        <taxon>Dinophyceae</taxon>
        <taxon>Suessiales</taxon>
        <taxon>Symbiodiniaceae</taxon>
        <taxon>Cladocopium</taxon>
    </lineage>
</organism>
<dbReference type="Gene3D" id="1.10.12.10">
    <property type="entry name" value="Lyase 2-enoyl-coa Hydratase, Chain A, domain 2"/>
    <property type="match status" value="1"/>
</dbReference>
<dbReference type="Pfam" id="PF03371">
    <property type="entry name" value="PRP38"/>
    <property type="match status" value="1"/>
</dbReference>
<gene>
    <name evidence="9" type="ORF">C1SCF055_LOCUS20072</name>
</gene>
<dbReference type="EMBL" id="CAMXCT020001813">
    <property type="protein sequence ID" value="CAL1146684.1"/>
    <property type="molecule type" value="Genomic_DNA"/>
</dbReference>
<dbReference type="InterPro" id="IPR029045">
    <property type="entry name" value="ClpP/crotonase-like_dom_sf"/>
</dbReference>
<dbReference type="GO" id="GO:0005681">
    <property type="term" value="C:spliceosomal complex"/>
    <property type="evidence" value="ECO:0007669"/>
    <property type="project" value="UniProtKB-KW"/>
</dbReference>
<keyword evidence="11" id="KW-1185">Reference proteome</keyword>
<evidence type="ECO:0000256" key="2">
    <source>
        <dbReference type="ARBA" id="ARBA00006164"/>
    </source>
</evidence>
<keyword evidence="3 7" id="KW-0507">mRNA processing</keyword>
<comment type="subcellular location">
    <subcellularLocation>
        <location evidence="1 7">Nucleus</location>
    </subcellularLocation>
</comment>
<evidence type="ECO:0000256" key="7">
    <source>
        <dbReference type="RuleBase" id="RU367025"/>
    </source>
</evidence>
<dbReference type="EMBL" id="CAMXCT030001813">
    <property type="protein sequence ID" value="CAL4780621.1"/>
    <property type="molecule type" value="Genomic_DNA"/>
</dbReference>
<feature type="compositionally biased region" description="Basic and acidic residues" evidence="8">
    <location>
        <begin position="200"/>
        <end position="294"/>
    </location>
</feature>
<evidence type="ECO:0000313" key="10">
    <source>
        <dbReference type="EMBL" id="CAL1146684.1"/>
    </source>
</evidence>
<evidence type="ECO:0000256" key="8">
    <source>
        <dbReference type="SAM" id="MobiDB-lite"/>
    </source>
</evidence>
<feature type="region of interest" description="Disordered" evidence="8">
    <location>
        <begin position="200"/>
        <end position="340"/>
    </location>
</feature>
<dbReference type="EMBL" id="CAMXCT010001813">
    <property type="protein sequence ID" value="CAI3993309.1"/>
    <property type="molecule type" value="Genomic_DNA"/>
</dbReference>
<comment type="function">
    <text evidence="7">Required for pre-mRNA splicing.</text>
</comment>
<dbReference type="PANTHER" id="PTHR23142">
    <property type="entry name" value="PRE-MRNA-SPLICING FACTOR 38A-RELATED"/>
    <property type="match status" value="1"/>
</dbReference>
<comment type="caution">
    <text evidence="9">The sequence shown here is derived from an EMBL/GenBank/DDBJ whole genome shotgun (WGS) entry which is preliminary data.</text>
</comment>
<evidence type="ECO:0000256" key="6">
    <source>
        <dbReference type="ARBA" id="ARBA00023242"/>
    </source>
</evidence>
<sequence length="384" mass="46158">MANRTDPDADTVHGANPQFLVDRIVRVKIYNDAYWKEYCFGLTTESLIDEAAKLDYVAGTYGGRRRPSRFLCLFLKLLQIQPDEDVVLEYIKQPELKYLRALGCAYLRITARYLTVYQTLEPLFADYRKLRYRNMQGKMSMIRMDEFIDWLMREETICDVTMPQMPKREILEQTGQLDVYQSVLEDDLEDLEELERSLKEQAKEEAPAAEKAEASMTKEAEDGEGEKGEVEEKRREERRDDRRDDRRDRRDERERRDRRDGRDDDDRKERRERRDDEKKRKDRDDHRDREERREKKEKKDKKEKDEKKKKPKYANKADEERAAGHSKNDKDGLTVEESNEIRKRLGLKPLRFERHLFHATWGLEDRREGFQAFIEKRAAKWKDC</sequence>
<evidence type="ECO:0000256" key="1">
    <source>
        <dbReference type="ARBA" id="ARBA00004123"/>
    </source>
</evidence>
<evidence type="ECO:0000256" key="4">
    <source>
        <dbReference type="ARBA" id="ARBA00022728"/>
    </source>
</evidence>
<protein>
    <recommendedName>
        <fullName evidence="7">Pre-mRNA-splicing factor 38</fullName>
    </recommendedName>
</protein>
<name>A0A9P1CKF1_9DINO</name>
<dbReference type="SUPFAM" id="SSF52096">
    <property type="entry name" value="ClpP/crotonase"/>
    <property type="match status" value="1"/>
</dbReference>